<keyword evidence="1" id="KW-0812">Transmembrane</keyword>
<organism evidence="2 3">
    <name type="scientific">Bugula neritina</name>
    <name type="common">Brown bryozoan</name>
    <name type="synonym">Sertularia neritina</name>
    <dbReference type="NCBI Taxonomy" id="10212"/>
    <lineage>
        <taxon>Eukaryota</taxon>
        <taxon>Metazoa</taxon>
        <taxon>Spiralia</taxon>
        <taxon>Lophotrochozoa</taxon>
        <taxon>Bryozoa</taxon>
        <taxon>Gymnolaemata</taxon>
        <taxon>Cheilostomatida</taxon>
        <taxon>Flustrina</taxon>
        <taxon>Buguloidea</taxon>
        <taxon>Bugulidae</taxon>
        <taxon>Bugula</taxon>
    </lineage>
</organism>
<gene>
    <name evidence="2" type="ORF">EB796_007234</name>
</gene>
<evidence type="ECO:0000313" key="2">
    <source>
        <dbReference type="EMBL" id="KAF6034458.1"/>
    </source>
</evidence>
<name>A0A7J7KA21_BUGNE</name>
<evidence type="ECO:0000256" key="1">
    <source>
        <dbReference type="SAM" id="Phobius"/>
    </source>
</evidence>
<keyword evidence="1" id="KW-0472">Membrane</keyword>
<reference evidence="2" key="1">
    <citation type="submission" date="2020-06" db="EMBL/GenBank/DDBJ databases">
        <title>Draft genome of Bugula neritina, a colonial animal packing powerful symbionts and potential medicines.</title>
        <authorList>
            <person name="Rayko M."/>
        </authorList>
    </citation>
    <scope>NUCLEOTIDE SEQUENCE [LARGE SCALE GENOMIC DNA]</scope>
    <source>
        <strain evidence="2">Kwan_BN1</strain>
    </source>
</reference>
<proteinExistence type="predicted"/>
<comment type="caution">
    <text evidence="2">The sequence shown here is derived from an EMBL/GenBank/DDBJ whole genome shotgun (WGS) entry which is preliminary data.</text>
</comment>
<protein>
    <submittedName>
        <fullName evidence="2">Uncharacterized protein</fullName>
    </submittedName>
</protein>
<keyword evidence="1" id="KW-1133">Transmembrane helix</keyword>
<dbReference type="EMBL" id="VXIV02001067">
    <property type="protein sequence ID" value="KAF6034458.1"/>
    <property type="molecule type" value="Genomic_DNA"/>
</dbReference>
<accession>A0A7J7KA21</accession>
<evidence type="ECO:0000313" key="3">
    <source>
        <dbReference type="Proteomes" id="UP000593567"/>
    </source>
</evidence>
<keyword evidence="3" id="KW-1185">Reference proteome</keyword>
<feature type="transmembrane region" description="Helical" evidence="1">
    <location>
        <begin position="43"/>
        <end position="67"/>
    </location>
</feature>
<dbReference type="Proteomes" id="UP000593567">
    <property type="component" value="Unassembled WGS sequence"/>
</dbReference>
<dbReference type="AlphaFoldDB" id="A0A7J7KA21"/>
<sequence length="69" mass="8272">MIESRLCSFSSYCQLLFTFAKVILSERIVCATVYTYMMHLTVIYVYITVIYAYLNVIYVILWQYMFVLL</sequence>